<dbReference type="InterPro" id="IPR017441">
    <property type="entry name" value="Protein_kinase_ATP_BS"/>
</dbReference>
<evidence type="ECO:0000256" key="4">
    <source>
        <dbReference type="ARBA" id="ARBA00022840"/>
    </source>
</evidence>
<evidence type="ECO:0000256" key="6">
    <source>
        <dbReference type="PROSITE-ProRule" id="PRU10141"/>
    </source>
</evidence>
<dbReference type="PANTHER" id="PTHR11042:SF187">
    <property type="entry name" value="EUKARYOTIC TRANSLATION INITIATION FACTOR 2-ALPHA KINASE 2"/>
    <property type="match status" value="1"/>
</dbReference>
<evidence type="ECO:0000256" key="3">
    <source>
        <dbReference type="ARBA" id="ARBA00022777"/>
    </source>
</evidence>
<dbReference type="PANTHER" id="PTHR11042">
    <property type="entry name" value="EUKARYOTIC TRANSLATION INITIATION FACTOR 2-ALPHA KINASE EIF2-ALPHA KINASE -RELATED"/>
    <property type="match status" value="1"/>
</dbReference>
<feature type="binding site" evidence="6">
    <location>
        <position position="234"/>
    </location>
    <ligand>
        <name>ATP</name>
        <dbReference type="ChEBI" id="CHEBI:30616"/>
    </ligand>
</feature>
<dbReference type="Gene3D" id="3.30.200.20">
    <property type="entry name" value="Phosphorylase Kinase, domain 1"/>
    <property type="match status" value="1"/>
</dbReference>
<evidence type="ECO:0000256" key="7">
    <source>
        <dbReference type="SAM" id="MobiDB-lite"/>
    </source>
</evidence>
<comment type="caution">
    <text evidence="9">The sequence shown here is derived from an EMBL/GenBank/DDBJ whole genome shotgun (WGS) entry which is preliminary data.</text>
</comment>
<dbReference type="Gene3D" id="1.10.510.10">
    <property type="entry name" value="Transferase(Phosphotransferase) domain 1"/>
    <property type="match status" value="1"/>
</dbReference>
<keyword evidence="1" id="KW-0808">Transferase</keyword>
<dbReference type="GO" id="GO:0005737">
    <property type="term" value="C:cytoplasm"/>
    <property type="evidence" value="ECO:0007669"/>
    <property type="project" value="TreeGrafter"/>
</dbReference>
<dbReference type="InterPro" id="IPR000719">
    <property type="entry name" value="Prot_kinase_dom"/>
</dbReference>
<organism evidence="9 10">
    <name type="scientific">Didymella heteroderae</name>
    <dbReference type="NCBI Taxonomy" id="1769908"/>
    <lineage>
        <taxon>Eukaryota</taxon>
        <taxon>Fungi</taxon>
        <taxon>Dikarya</taxon>
        <taxon>Ascomycota</taxon>
        <taxon>Pezizomycotina</taxon>
        <taxon>Dothideomycetes</taxon>
        <taxon>Pleosporomycetidae</taxon>
        <taxon>Pleosporales</taxon>
        <taxon>Pleosporineae</taxon>
        <taxon>Didymellaceae</taxon>
        <taxon>Didymella</taxon>
    </lineage>
</organism>
<dbReference type="OrthoDB" id="1405469at2759"/>
<dbReference type="PROSITE" id="PS50011">
    <property type="entry name" value="PROTEIN_KINASE_DOM"/>
    <property type="match status" value="1"/>
</dbReference>
<dbReference type="EMBL" id="SWKV01000012">
    <property type="protein sequence ID" value="KAF3043504.1"/>
    <property type="molecule type" value="Genomic_DNA"/>
</dbReference>
<keyword evidence="10" id="KW-1185">Reference proteome</keyword>
<dbReference type="Pfam" id="PF00069">
    <property type="entry name" value="Pkinase"/>
    <property type="match status" value="2"/>
</dbReference>
<gene>
    <name evidence="9" type="ORF">E8E12_009848</name>
</gene>
<dbReference type="InterPro" id="IPR011009">
    <property type="entry name" value="Kinase-like_dom_sf"/>
</dbReference>
<reference evidence="9" key="1">
    <citation type="submission" date="2019-04" db="EMBL/GenBank/DDBJ databases">
        <title>Sequencing of skin fungus with MAO and IRED activity.</title>
        <authorList>
            <person name="Marsaioli A.J."/>
            <person name="Bonatto J.M.C."/>
            <person name="Reis Junior O."/>
        </authorList>
    </citation>
    <scope>NUCLEOTIDE SEQUENCE</scope>
    <source>
        <strain evidence="9">28M1</strain>
    </source>
</reference>
<dbReference type="GO" id="GO:0005634">
    <property type="term" value="C:nucleus"/>
    <property type="evidence" value="ECO:0007669"/>
    <property type="project" value="TreeGrafter"/>
</dbReference>
<keyword evidence="2 6" id="KW-0547">Nucleotide-binding</keyword>
<dbReference type="SUPFAM" id="SSF56112">
    <property type="entry name" value="Protein kinase-like (PK-like)"/>
    <property type="match status" value="1"/>
</dbReference>
<dbReference type="PROSITE" id="PS00108">
    <property type="entry name" value="PROTEIN_KINASE_ST"/>
    <property type="match status" value="1"/>
</dbReference>
<dbReference type="InterPro" id="IPR050339">
    <property type="entry name" value="CC_SR_Kinase"/>
</dbReference>
<dbReference type="Proteomes" id="UP000758155">
    <property type="component" value="Unassembled WGS sequence"/>
</dbReference>
<evidence type="ECO:0000313" key="9">
    <source>
        <dbReference type="EMBL" id="KAF3043504.1"/>
    </source>
</evidence>
<evidence type="ECO:0000313" key="10">
    <source>
        <dbReference type="Proteomes" id="UP000758155"/>
    </source>
</evidence>
<dbReference type="SMART" id="SM00220">
    <property type="entry name" value="S_TKc"/>
    <property type="match status" value="1"/>
</dbReference>
<feature type="region of interest" description="Disordered" evidence="7">
    <location>
        <begin position="394"/>
        <end position="432"/>
    </location>
</feature>
<feature type="compositionally biased region" description="Polar residues" evidence="7">
    <location>
        <begin position="52"/>
        <end position="64"/>
    </location>
</feature>
<accession>A0A9P5C3I2</accession>
<feature type="compositionally biased region" description="Polar residues" evidence="7">
    <location>
        <begin position="415"/>
        <end position="432"/>
    </location>
</feature>
<comment type="similarity">
    <text evidence="5">Belongs to the protein kinase superfamily. Ser/Thr protein kinase family. GCN2 subfamily.</text>
</comment>
<proteinExistence type="inferred from homology"/>
<dbReference type="PROSITE" id="PS00107">
    <property type="entry name" value="PROTEIN_KINASE_ATP"/>
    <property type="match status" value="1"/>
</dbReference>
<feature type="region of interest" description="Disordered" evidence="7">
    <location>
        <begin position="1"/>
        <end position="64"/>
    </location>
</feature>
<evidence type="ECO:0000256" key="1">
    <source>
        <dbReference type="ARBA" id="ARBA00022679"/>
    </source>
</evidence>
<feature type="domain" description="Protein kinase" evidence="8">
    <location>
        <begin position="205"/>
        <end position="670"/>
    </location>
</feature>
<keyword evidence="4 6" id="KW-0067">ATP-binding</keyword>
<dbReference type="InterPro" id="IPR008271">
    <property type="entry name" value="Ser/Thr_kinase_AS"/>
</dbReference>
<dbReference type="AlphaFoldDB" id="A0A9P5C3I2"/>
<protein>
    <recommendedName>
        <fullName evidence="8">Protein kinase domain-containing protein</fullName>
    </recommendedName>
</protein>
<dbReference type="GO" id="GO:0004694">
    <property type="term" value="F:eukaryotic translation initiation factor 2alpha kinase activity"/>
    <property type="evidence" value="ECO:0007669"/>
    <property type="project" value="TreeGrafter"/>
</dbReference>
<evidence type="ECO:0000256" key="2">
    <source>
        <dbReference type="ARBA" id="ARBA00022741"/>
    </source>
</evidence>
<name>A0A9P5C3I2_9PLEO</name>
<evidence type="ECO:0000256" key="5">
    <source>
        <dbReference type="ARBA" id="ARBA00037982"/>
    </source>
</evidence>
<evidence type="ECO:0000259" key="8">
    <source>
        <dbReference type="PROSITE" id="PS50011"/>
    </source>
</evidence>
<dbReference type="GO" id="GO:0005524">
    <property type="term" value="F:ATP binding"/>
    <property type="evidence" value="ECO:0007669"/>
    <property type="project" value="UniProtKB-UniRule"/>
</dbReference>
<keyword evidence="3" id="KW-0418">Kinase</keyword>
<sequence>MSMFRRPGDSSSSSSSSEASFDQTEDDEQQMSELPGSITRVKTVESDAPGKSINTQRPSLDTRGVSNQDLQALSFHAMLEQNAITTAAARLHVEPTNTEAQRQGREAYQAMTRQLPNGMDRRYASDEFRDLRKQMQERLHQTTTMHLQAIEEGPAATQSLIMLHRNGPAVSATQPPLSDINALSELPTLAPWLPDLQNDRYARDFSELGIVGKGGYGKVYKVKHKLDGHFYAVKRILVPSAKVARFQQHGPDELNSILEEVRSLATFDHANIVRYHNAWLELAMTPSDMSSIPATTYLPDNRLLEDRANLSSSPSDLGYLQSRFDDIQFGEPSTGSDAGIVFEASNAHNADESQGSNHHISLREQLSVKRKNRRSSQASQATIATLASIGSRMSAVEDVSEHSDDDEVEMIQRQHGPSSQDANTEMSDSMISHSDMPDRALVSTRTTGPILTLNVQMSLYESNLAAFLTPERMSFTGKPELSHCFHSCVSLELLSNILSGVEYLHSQGVVHRDLKPANIFLALSTGRRSPYGSVDVSSCKPCPGRERVHVVPRIGDFGLVAALDEKCATGAMKPVGTEFYRPDKSTRNSDKLDVFALGVIAVEMLYKFGTRMERSDALSRLKKGEFPDGFAEKVGPHGDKIRQLIGAMVLADEETRMGCDEARTEIASLVETLKAEG</sequence>